<keyword evidence="2" id="KW-1185">Reference proteome</keyword>
<reference evidence="2" key="1">
    <citation type="submission" date="2017-11" db="EMBL/GenBank/DDBJ databases">
        <authorList>
            <person name="Lima N.C."/>
            <person name="Parody-Merino A.M."/>
            <person name="Battley P.F."/>
            <person name="Fidler A.E."/>
            <person name="Prosdocimi F."/>
        </authorList>
    </citation>
    <scope>NUCLEOTIDE SEQUENCE [LARGE SCALE GENOMIC DNA]</scope>
</reference>
<evidence type="ECO:0000313" key="1">
    <source>
        <dbReference type="EMBL" id="PKU36191.1"/>
    </source>
</evidence>
<reference evidence="2" key="2">
    <citation type="submission" date="2017-12" db="EMBL/GenBank/DDBJ databases">
        <title>Genome sequence of the Bar-tailed Godwit (Limosa lapponica baueri).</title>
        <authorList>
            <person name="Lima N.C.B."/>
            <person name="Parody-Merino A.M."/>
            <person name="Battley P.F."/>
            <person name="Fidler A.E."/>
            <person name="Prosdocimi F."/>
        </authorList>
    </citation>
    <scope>NUCLEOTIDE SEQUENCE [LARGE SCALE GENOMIC DNA]</scope>
</reference>
<dbReference type="Proteomes" id="UP000233556">
    <property type="component" value="Unassembled WGS sequence"/>
</dbReference>
<gene>
    <name evidence="1" type="ORF">llap_13504</name>
</gene>
<dbReference type="OrthoDB" id="10558642at2759"/>
<proteinExistence type="predicted"/>
<organism evidence="1 2">
    <name type="scientific">Limosa lapponica baueri</name>
    <dbReference type="NCBI Taxonomy" id="1758121"/>
    <lineage>
        <taxon>Eukaryota</taxon>
        <taxon>Metazoa</taxon>
        <taxon>Chordata</taxon>
        <taxon>Craniata</taxon>
        <taxon>Vertebrata</taxon>
        <taxon>Euteleostomi</taxon>
        <taxon>Archelosauria</taxon>
        <taxon>Archosauria</taxon>
        <taxon>Dinosauria</taxon>
        <taxon>Saurischia</taxon>
        <taxon>Theropoda</taxon>
        <taxon>Coelurosauria</taxon>
        <taxon>Aves</taxon>
        <taxon>Neognathae</taxon>
        <taxon>Neoaves</taxon>
        <taxon>Charadriiformes</taxon>
        <taxon>Scolopacidae</taxon>
        <taxon>Limosa</taxon>
    </lineage>
</organism>
<evidence type="ECO:0000313" key="2">
    <source>
        <dbReference type="Proteomes" id="UP000233556"/>
    </source>
</evidence>
<protein>
    <submittedName>
        <fullName evidence="1">Protein fam19a1 isoform x3</fullName>
    </submittedName>
</protein>
<accession>A0A2I0TQV7</accession>
<dbReference type="AlphaFoldDB" id="A0A2I0TQV7"/>
<dbReference type="EMBL" id="KZ507805">
    <property type="protein sequence ID" value="PKU36191.1"/>
    <property type="molecule type" value="Genomic_DNA"/>
</dbReference>
<name>A0A2I0TQV7_LIMLA</name>
<sequence>MSKSPVCLIHCRSSSYQVRFRRPANDPISIKDPRKLSKEGFDIAWKNSKKQNLYLPAMDNNVCLIFCLENGSGLCNVLGPVFVDKCLCNAALSGVPPSHFPAASPAQTRQRMDVMKSMLKDVIGLLVVCW</sequence>